<reference evidence="1" key="2">
    <citation type="submission" date="2014-06" db="EMBL/GenBank/DDBJ databases">
        <title>The complete genome of Blastobotrys (Arxula) adeninivorans LS3 - a yeast of biotechnological interest.</title>
        <authorList>
            <person name="Kunze G."/>
            <person name="Gaillardin C."/>
            <person name="Czernicka M."/>
            <person name="Durrens P."/>
            <person name="Martin T."/>
            <person name="Boer E."/>
            <person name="Gabaldon T."/>
            <person name="Cruz J."/>
            <person name="Talla E."/>
            <person name="Marck C."/>
            <person name="Goffeau A."/>
            <person name="Barbe V."/>
            <person name="Baret P."/>
            <person name="Baronian K."/>
            <person name="Beier S."/>
            <person name="Bleykasten C."/>
            <person name="Bode R."/>
            <person name="Casaregola S."/>
            <person name="Despons L."/>
            <person name="Fairhead C."/>
            <person name="Giersberg M."/>
            <person name="Gierski P."/>
            <person name="Hahnel U."/>
            <person name="Hartmann A."/>
            <person name="Jankowska D."/>
            <person name="Jubin C."/>
            <person name="Jung P."/>
            <person name="Lafontaine I."/>
            <person name="Leh-Louis V."/>
            <person name="Lemaire M."/>
            <person name="Marcet-Houben M."/>
            <person name="Mascher M."/>
            <person name="Morel G."/>
            <person name="Richard G.-F."/>
            <person name="Riechen J."/>
            <person name="Sacerdot C."/>
            <person name="Sarkar A."/>
            <person name="Savel G."/>
            <person name="Schacherer J."/>
            <person name="Sherman D."/>
            <person name="Straub M.-L."/>
            <person name="Stein N."/>
            <person name="Thierry A."/>
            <person name="Trautwein-Schult A."/>
            <person name="Westhof E."/>
            <person name="Worch S."/>
            <person name="Dujon B."/>
            <person name="Souciet J.-L."/>
            <person name="Wincker P."/>
            <person name="Scholz U."/>
            <person name="Neuveglise N."/>
        </authorList>
    </citation>
    <scope>NUCLEOTIDE SEQUENCE</scope>
    <source>
        <strain evidence="1">LS3</strain>
    </source>
</reference>
<dbReference type="InterPro" id="IPR047128">
    <property type="entry name" value="PhyH"/>
</dbReference>
<name>A0A060T3Z3_BLAAD</name>
<organism evidence="1">
    <name type="scientific">Blastobotrys adeninivorans</name>
    <name type="common">Yeast</name>
    <name type="synonym">Arxula adeninivorans</name>
    <dbReference type="NCBI Taxonomy" id="409370"/>
    <lineage>
        <taxon>Eukaryota</taxon>
        <taxon>Fungi</taxon>
        <taxon>Dikarya</taxon>
        <taxon>Ascomycota</taxon>
        <taxon>Saccharomycotina</taxon>
        <taxon>Dipodascomycetes</taxon>
        <taxon>Dipodascales</taxon>
        <taxon>Trichomonascaceae</taxon>
        <taxon>Blastobotrys</taxon>
    </lineage>
</organism>
<dbReference type="Gene3D" id="2.60.120.620">
    <property type="entry name" value="q2cbj1_9rhob like domain"/>
    <property type="match status" value="1"/>
</dbReference>
<dbReference type="PANTHER" id="PTHR21308">
    <property type="entry name" value="PHYTANOYL-COA ALPHA-HYDROXYLASE"/>
    <property type="match status" value="1"/>
</dbReference>
<sequence>MTGDTAIPNHLIDVSEVNVDEFKQLCSRTSAKAEYPLASSIEKNIPIYDLAKFDPDSSNDRIGLQREWNKALLTGPGVIVLKQMFTPDQYQNVLAAVNGAFHRIHEKESRELSHVGDHFDTAGKNKRIWNSLQKHAMEDPDSFIEYYANPWLGVVSESWLGPGYRITAQVNSVTPGGQAQRCHADYHLGMQEVEDCKKFPRSLQNASKHLTLQGAVAHSDMPIESGPTRFLPFSQQYEPGFLAWRHKDFISFFDNNYVSLPLQLGDGVFFNPGIFHAAGANETDPAKGFQRTANLLQIHCSFSKAMESIDTIPIVSSCWDTLSTKFKGLSDSEISAVIHAAVDAYPYPTNLDKQPPRADSMMPENEQQLLFRALKLGWAKEQVVQVLEKIQKDSLP</sequence>
<dbReference type="InterPro" id="IPR008775">
    <property type="entry name" value="Phytyl_CoA_dOase-like"/>
</dbReference>
<dbReference type="GO" id="GO:0048244">
    <property type="term" value="F:phytanoyl-CoA dioxygenase activity"/>
    <property type="evidence" value="ECO:0007669"/>
    <property type="project" value="InterPro"/>
</dbReference>
<protein>
    <submittedName>
        <fullName evidence="1">ARAD1C00286p</fullName>
    </submittedName>
</protein>
<dbReference type="EMBL" id="HG937693">
    <property type="protein sequence ID" value="CDP33906.1"/>
    <property type="molecule type" value="Genomic_DNA"/>
</dbReference>
<dbReference type="GO" id="GO:0001561">
    <property type="term" value="P:fatty acid alpha-oxidation"/>
    <property type="evidence" value="ECO:0007669"/>
    <property type="project" value="InterPro"/>
</dbReference>
<dbReference type="PhylomeDB" id="A0A060T3Z3"/>
<dbReference type="Pfam" id="PF05721">
    <property type="entry name" value="PhyH"/>
    <property type="match status" value="1"/>
</dbReference>
<reference evidence="1" key="1">
    <citation type="submission" date="2014-02" db="EMBL/GenBank/DDBJ databases">
        <authorList>
            <person name="Genoscope - CEA"/>
        </authorList>
    </citation>
    <scope>NUCLEOTIDE SEQUENCE</scope>
    <source>
        <strain evidence="1">LS3</strain>
    </source>
</reference>
<proteinExistence type="predicted"/>
<dbReference type="AlphaFoldDB" id="A0A060T3Z3"/>
<gene>
    <name evidence="1" type="ORF">GNLVRS02_ARAD1C00286g</name>
</gene>
<accession>A0A060T3Z3</accession>
<evidence type="ECO:0000313" key="1">
    <source>
        <dbReference type="EMBL" id="CDP33906.1"/>
    </source>
</evidence>
<dbReference type="SUPFAM" id="SSF51197">
    <property type="entry name" value="Clavaminate synthase-like"/>
    <property type="match status" value="1"/>
</dbReference>
<dbReference type="PANTHER" id="PTHR21308:SF8">
    <property type="entry name" value="PHYTANOYL-COA DIOXYGENASE FAMILY PROTEIN (AFU_ORTHOLOGUE AFUA_2G09620)"/>
    <property type="match status" value="1"/>
</dbReference>